<evidence type="ECO:0000256" key="5">
    <source>
        <dbReference type="PROSITE-ProRule" id="PRU01191"/>
    </source>
</evidence>
<dbReference type="Pfam" id="PF03514">
    <property type="entry name" value="GRAS"/>
    <property type="match status" value="1"/>
</dbReference>
<evidence type="ECO:0000256" key="2">
    <source>
        <dbReference type="ARBA" id="ARBA00023015"/>
    </source>
</evidence>
<keyword evidence="3" id="KW-0804">Transcription</keyword>
<organism evidence="6">
    <name type="scientific">Boehmeria nivea</name>
    <name type="common">Chinese grass</name>
    <name type="synonym">Urtica nivea</name>
    <dbReference type="NCBI Taxonomy" id="83906"/>
    <lineage>
        <taxon>Eukaryota</taxon>
        <taxon>Viridiplantae</taxon>
        <taxon>Streptophyta</taxon>
        <taxon>Embryophyta</taxon>
        <taxon>Tracheophyta</taxon>
        <taxon>Spermatophyta</taxon>
        <taxon>Magnoliopsida</taxon>
        <taxon>eudicotyledons</taxon>
        <taxon>Gunneridae</taxon>
        <taxon>Pentapetalae</taxon>
        <taxon>rosids</taxon>
        <taxon>fabids</taxon>
        <taxon>Rosales</taxon>
        <taxon>Urticaceae</taxon>
        <taxon>Boehmeria</taxon>
    </lineage>
</organism>
<feature type="region of interest" description="Leucine repeat II (LRII)" evidence="5">
    <location>
        <begin position="374"/>
        <end position="406"/>
    </location>
</feature>
<accession>A0A5J6WG91</accession>
<dbReference type="PROSITE" id="PS50985">
    <property type="entry name" value="GRAS"/>
    <property type="match status" value="1"/>
</dbReference>
<sequence length="587" mass="67445">MFSSEDFGFGEMRGKISTKCEESLISMEKFDFENQFSATDFGYFQDEFLAAEQEYSFSKYQLQQDQQQQLISADELLDDHRYNLVSPPLEACLAEIKRLHEAPTSIQNDVEVVKKKEVSFSLASLGLLYRHGSGFKRLRGDRIVEPNTKDKSMSNDQVAKDHQKQSTEEILRIAGMRFIHSSSQHAMVSHPFQWSFSVLLPEETKNVELVELLLASAEKVGFRNFESARRLLNLCDNYFSSGARDPVQRVVYYFREALREKIDRETGRIASKSSSRGRNHERFDLDKAMTVPDMTKIVFHRVLPFSQVEKFAGIQAIVERIGDSRKVHVIDLRITNGVQWTVLMQALASRRDYPLELLKITTIGSADSGNFIEETGKWLSNFASTMNIPFSFKKVMVSQMLDLKEDLFEFDTDELVAVYSSFGLSSMISQPTQIEALMRVIRGLNPCIMVVAEVEANHNSPSFVKRFTEALFFYGAFFDLVETLMERDEANRSIVESMYTFEAIRSIVADEGEERKVRHVKIDVWRAFFQRFGMEEIELSQSSIYQANLVINRFECGNFCTLDVIGKSLFLSWKGTPLQSISIWKFL</sequence>
<comment type="subcellular location">
    <subcellularLocation>
        <location evidence="1">Nucleus</location>
    </subcellularLocation>
</comment>
<evidence type="ECO:0000256" key="1">
    <source>
        <dbReference type="ARBA" id="ARBA00004123"/>
    </source>
</evidence>
<evidence type="ECO:0000256" key="4">
    <source>
        <dbReference type="ARBA" id="ARBA00023242"/>
    </source>
</evidence>
<gene>
    <name evidence="6" type="primary">ZZD1</name>
</gene>
<dbReference type="EMBL" id="MK696552">
    <property type="protein sequence ID" value="QFI36152.1"/>
    <property type="molecule type" value="Genomic_DNA"/>
</dbReference>
<name>A0A5J6WG91_BOENI</name>
<protein>
    <submittedName>
        <fullName evidence="6">DELLA RGL1-like protein</fullName>
    </submittedName>
</protein>
<keyword evidence="2" id="KW-0805">Transcription regulation</keyword>
<reference evidence="6" key="1">
    <citation type="submission" date="2019-03" db="EMBL/GenBank/DDBJ databases">
        <authorList>
            <person name="Li F."/>
        </authorList>
    </citation>
    <scope>NUCLEOTIDE SEQUENCE</scope>
</reference>
<comment type="caution">
    <text evidence="5">Lacks conserved residue(s) required for the propagation of feature annotation.</text>
</comment>
<proteinExistence type="inferred from homology"/>
<dbReference type="PANTHER" id="PTHR31636">
    <property type="entry name" value="OSJNBA0084A10.13 PROTEIN-RELATED"/>
    <property type="match status" value="1"/>
</dbReference>
<dbReference type="AlphaFoldDB" id="A0A5J6WG91"/>
<dbReference type="GO" id="GO:0005634">
    <property type="term" value="C:nucleus"/>
    <property type="evidence" value="ECO:0007669"/>
    <property type="project" value="UniProtKB-SubCell"/>
</dbReference>
<keyword evidence="4" id="KW-0539">Nucleus</keyword>
<comment type="similarity">
    <text evidence="5">Belongs to the GRAS family.</text>
</comment>
<feature type="short sequence motif" description="VHIID" evidence="5">
    <location>
        <begin position="327"/>
        <end position="331"/>
    </location>
</feature>
<evidence type="ECO:0000313" key="6">
    <source>
        <dbReference type="EMBL" id="QFI36152.1"/>
    </source>
</evidence>
<evidence type="ECO:0000256" key="3">
    <source>
        <dbReference type="ARBA" id="ARBA00023163"/>
    </source>
</evidence>
<feature type="region of interest" description="SAW" evidence="5">
    <location>
        <begin position="509"/>
        <end position="585"/>
    </location>
</feature>
<dbReference type="InterPro" id="IPR005202">
    <property type="entry name" value="TF_GRAS"/>
</dbReference>